<reference evidence="3 4" key="1">
    <citation type="submission" date="2018-06" db="EMBL/GenBank/DDBJ databases">
        <title>Genomic Encyclopedia of Archaeal and Bacterial Type Strains, Phase II (KMG-II): from individual species to whole genera.</title>
        <authorList>
            <person name="Goeker M."/>
        </authorList>
    </citation>
    <scope>NUCLEOTIDE SEQUENCE [LARGE SCALE GENOMIC DNA]</scope>
    <source>
        <strain evidence="3 4">DSM 27372</strain>
    </source>
</reference>
<dbReference type="InterPro" id="IPR011250">
    <property type="entry name" value="OMP/PagP_B-barrel"/>
</dbReference>
<dbReference type="SUPFAM" id="SSF56925">
    <property type="entry name" value="OMPA-like"/>
    <property type="match status" value="1"/>
</dbReference>
<protein>
    <submittedName>
        <fullName evidence="3">Outer membrane protein with beta-barrel domain</fullName>
    </submittedName>
</protein>
<evidence type="ECO:0000313" key="3">
    <source>
        <dbReference type="EMBL" id="PYF71520.1"/>
    </source>
</evidence>
<feature type="signal peptide" evidence="1">
    <location>
        <begin position="1"/>
        <end position="22"/>
    </location>
</feature>
<dbReference type="Pfam" id="PF13568">
    <property type="entry name" value="OMP_b-brl_2"/>
    <property type="match status" value="1"/>
</dbReference>
<dbReference type="EMBL" id="QKLU01000007">
    <property type="protein sequence ID" value="PYF71520.1"/>
    <property type="molecule type" value="Genomic_DNA"/>
</dbReference>
<feature type="domain" description="Outer membrane protein beta-barrel" evidence="2">
    <location>
        <begin position="22"/>
        <end position="169"/>
    </location>
</feature>
<accession>A0A318UDI0</accession>
<gene>
    <name evidence="3" type="ORF">B0O44_107135</name>
</gene>
<sequence>MKTIKLCLIAVLIGTGVFSAKAQTPDFNLGIKAGANYGTLPSSFNDLTDKGGKAGFNIGVFARVGKALYFQPELNFSTFGSKYTLNSKEYKPKFNQLNVPLMVGYKLINTSSLNFRVSAGPDFSYNLNTPDAPAGFDYKRVNLGGVINAGVDIGNITIDARYTRGFTKFNKALDEKTGIFNLSVGFKIF</sequence>
<dbReference type="AlphaFoldDB" id="A0A318UDI0"/>
<keyword evidence="4" id="KW-1185">Reference proteome</keyword>
<dbReference type="InterPro" id="IPR025665">
    <property type="entry name" value="Beta-barrel_OMP_2"/>
</dbReference>
<evidence type="ECO:0000259" key="2">
    <source>
        <dbReference type="Pfam" id="PF13568"/>
    </source>
</evidence>
<organism evidence="3 4">
    <name type="scientific">Pedobacter nutrimenti</name>
    <dbReference type="NCBI Taxonomy" id="1241337"/>
    <lineage>
        <taxon>Bacteria</taxon>
        <taxon>Pseudomonadati</taxon>
        <taxon>Bacteroidota</taxon>
        <taxon>Sphingobacteriia</taxon>
        <taxon>Sphingobacteriales</taxon>
        <taxon>Sphingobacteriaceae</taxon>
        <taxon>Pedobacter</taxon>
    </lineage>
</organism>
<comment type="caution">
    <text evidence="3">The sequence shown here is derived from an EMBL/GenBank/DDBJ whole genome shotgun (WGS) entry which is preliminary data.</text>
</comment>
<evidence type="ECO:0000256" key="1">
    <source>
        <dbReference type="SAM" id="SignalP"/>
    </source>
</evidence>
<proteinExistence type="predicted"/>
<feature type="chain" id="PRO_5016336897" evidence="1">
    <location>
        <begin position="23"/>
        <end position="189"/>
    </location>
</feature>
<dbReference type="Proteomes" id="UP000248198">
    <property type="component" value="Unassembled WGS sequence"/>
</dbReference>
<name>A0A318UDI0_9SPHI</name>
<keyword evidence="1" id="KW-0732">Signal</keyword>
<dbReference type="RefSeq" id="WP_110833666.1">
    <property type="nucleotide sequence ID" value="NZ_QKLU01000007.1"/>
</dbReference>
<evidence type="ECO:0000313" key="4">
    <source>
        <dbReference type="Proteomes" id="UP000248198"/>
    </source>
</evidence>
<dbReference type="OrthoDB" id="1001536at2"/>